<feature type="transmembrane region" description="Helical" evidence="2">
    <location>
        <begin position="64"/>
        <end position="89"/>
    </location>
</feature>
<dbReference type="Proteomes" id="UP000838412">
    <property type="component" value="Chromosome 1"/>
</dbReference>
<feature type="compositionally biased region" description="Polar residues" evidence="1">
    <location>
        <begin position="42"/>
        <end position="53"/>
    </location>
</feature>
<proteinExistence type="predicted"/>
<sequence length="328" mass="35739">MKHAAADDTTCRLAVSNGTVSSVQKNVTPTKTVPTTSHGRQKNTSVTSTGAPQSNVPGFSVTNFWISIIISSIVAGSAIMICAIATFTYQKRRRQNQNRGGIRANLTVQSQIAGALQSNPMYNGNVNQQGTPQTTSMQEFCQTNNDAKYNQINEEEVYTASGHHYLNEIKDEDTSGGNAQVLDASKTDGTSNTYNQINEDEVYDPSHHDYCEIKDDDANASSRIDEEDQQSGENNVPKQVTQSRNKEDNDDDSVTFYAAAAEVRLSAVSNVGGNTSLYQSDRKATAPEDCRLENLSVTRTVDEELTAYNMAGLATMEDAVEEFRAQSS</sequence>
<organism evidence="3 4">
    <name type="scientific">Branchiostoma lanceolatum</name>
    <name type="common">Common lancelet</name>
    <name type="synonym">Amphioxus lanceolatum</name>
    <dbReference type="NCBI Taxonomy" id="7740"/>
    <lineage>
        <taxon>Eukaryota</taxon>
        <taxon>Metazoa</taxon>
        <taxon>Chordata</taxon>
        <taxon>Cephalochordata</taxon>
        <taxon>Leptocardii</taxon>
        <taxon>Amphioxiformes</taxon>
        <taxon>Branchiostomatidae</taxon>
        <taxon>Branchiostoma</taxon>
    </lineage>
</organism>
<reference evidence="3" key="1">
    <citation type="submission" date="2022-01" db="EMBL/GenBank/DDBJ databases">
        <authorList>
            <person name="Braso-Vives M."/>
        </authorList>
    </citation>
    <scope>NUCLEOTIDE SEQUENCE</scope>
</reference>
<feature type="compositionally biased region" description="Basic and acidic residues" evidence="1">
    <location>
        <begin position="204"/>
        <end position="217"/>
    </location>
</feature>
<evidence type="ECO:0000256" key="1">
    <source>
        <dbReference type="SAM" id="MobiDB-lite"/>
    </source>
</evidence>
<dbReference type="AlphaFoldDB" id="A0A8J9VD05"/>
<keyword evidence="2" id="KW-0472">Membrane</keyword>
<evidence type="ECO:0000256" key="2">
    <source>
        <dbReference type="SAM" id="Phobius"/>
    </source>
</evidence>
<feature type="region of interest" description="Disordered" evidence="1">
    <location>
        <begin position="169"/>
        <end position="251"/>
    </location>
</feature>
<gene>
    <name evidence="3" type="primary">Hypp372</name>
    <name evidence="3" type="ORF">BLAG_LOCUS1231</name>
</gene>
<keyword evidence="4" id="KW-1185">Reference proteome</keyword>
<accession>A0A8J9VD05</accession>
<protein>
    <submittedName>
        <fullName evidence="3">Hypp372 protein</fullName>
    </submittedName>
</protein>
<dbReference type="EMBL" id="OV696686">
    <property type="protein sequence ID" value="CAH1231227.1"/>
    <property type="molecule type" value="Genomic_DNA"/>
</dbReference>
<evidence type="ECO:0000313" key="4">
    <source>
        <dbReference type="Proteomes" id="UP000838412"/>
    </source>
</evidence>
<evidence type="ECO:0000313" key="3">
    <source>
        <dbReference type="EMBL" id="CAH1231227.1"/>
    </source>
</evidence>
<feature type="compositionally biased region" description="Polar residues" evidence="1">
    <location>
        <begin position="187"/>
        <end position="197"/>
    </location>
</feature>
<feature type="region of interest" description="Disordered" evidence="1">
    <location>
        <begin position="23"/>
        <end position="53"/>
    </location>
</feature>
<keyword evidence="2" id="KW-0812">Transmembrane</keyword>
<feature type="compositionally biased region" description="Low complexity" evidence="1">
    <location>
        <begin position="25"/>
        <end position="36"/>
    </location>
</feature>
<keyword evidence="2" id="KW-1133">Transmembrane helix</keyword>
<name>A0A8J9VD05_BRALA</name>
<feature type="compositionally biased region" description="Polar residues" evidence="1">
    <location>
        <begin position="231"/>
        <end position="243"/>
    </location>
</feature>
<dbReference type="OrthoDB" id="10166285at2759"/>